<evidence type="ECO:0000256" key="3">
    <source>
        <dbReference type="ARBA" id="ARBA00022884"/>
    </source>
</evidence>
<proteinExistence type="inferred from homology"/>
<comment type="function">
    <text evidence="7">This is one of the proteins that bind and probably mediate the attachment of the 5S RNA into the large ribosomal subunit, where it forms part of the central protuberance.</text>
</comment>
<dbReference type="RefSeq" id="WP_138296496.1">
    <property type="nucleotide sequence ID" value="NZ_JACRSO010000005.1"/>
</dbReference>
<dbReference type="Gene3D" id="3.30.420.100">
    <property type="match status" value="1"/>
</dbReference>
<dbReference type="EMBL" id="JACRSO010000005">
    <property type="protein sequence ID" value="MBC8529860.1"/>
    <property type="molecule type" value="Genomic_DNA"/>
</dbReference>
<dbReference type="AlphaFoldDB" id="A0A926D3U8"/>
<accession>A0A926D3U8</accession>
<dbReference type="InterPro" id="IPR005484">
    <property type="entry name" value="Ribosomal_uL18_bac/plant/anim"/>
</dbReference>
<evidence type="ECO:0000256" key="5">
    <source>
        <dbReference type="ARBA" id="ARBA00023274"/>
    </source>
</evidence>
<evidence type="ECO:0000256" key="2">
    <source>
        <dbReference type="ARBA" id="ARBA00022730"/>
    </source>
</evidence>
<evidence type="ECO:0000256" key="7">
    <source>
        <dbReference type="HAMAP-Rule" id="MF_01337"/>
    </source>
</evidence>
<keyword evidence="9" id="KW-1185">Reference proteome</keyword>
<dbReference type="InterPro" id="IPR057268">
    <property type="entry name" value="Ribosomal_L18"/>
</dbReference>
<evidence type="ECO:0000313" key="9">
    <source>
        <dbReference type="Proteomes" id="UP000654279"/>
    </source>
</evidence>
<evidence type="ECO:0000256" key="4">
    <source>
        <dbReference type="ARBA" id="ARBA00022980"/>
    </source>
</evidence>
<protein>
    <recommendedName>
        <fullName evidence="6 7">Large ribosomal subunit protein uL18</fullName>
    </recommendedName>
</protein>
<dbReference type="GO" id="GO:0006412">
    <property type="term" value="P:translation"/>
    <property type="evidence" value="ECO:0007669"/>
    <property type="project" value="UniProtKB-UniRule"/>
</dbReference>
<sequence length="122" mass="13437">MIKKTDKNAIRRVRHYRVRKKINGTADCPRLNVYRSLNNIYVQLIDDVAGNTLVAASTLDKSVREQAAEMTKSEASHLVGKIAAEKALEKGIKTVVFDRGGYLYTGRVAEVAAGAREGGLEF</sequence>
<dbReference type="PANTHER" id="PTHR12899">
    <property type="entry name" value="39S RIBOSOMAL PROTEIN L18, MITOCHONDRIAL"/>
    <property type="match status" value="1"/>
</dbReference>
<dbReference type="SUPFAM" id="SSF53137">
    <property type="entry name" value="Translational machinery components"/>
    <property type="match status" value="1"/>
</dbReference>
<dbReference type="PANTHER" id="PTHR12899:SF3">
    <property type="entry name" value="LARGE RIBOSOMAL SUBUNIT PROTEIN UL18M"/>
    <property type="match status" value="1"/>
</dbReference>
<evidence type="ECO:0000313" key="8">
    <source>
        <dbReference type="EMBL" id="MBC8529860.1"/>
    </source>
</evidence>
<keyword evidence="3 7" id="KW-0694">RNA-binding</keyword>
<evidence type="ECO:0000256" key="6">
    <source>
        <dbReference type="ARBA" id="ARBA00035197"/>
    </source>
</evidence>
<comment type="subunit">
    <text evidence="7">Part of the 50S ribosomal subunit; part of the 5S rRNA/L5/L18/L25 subcomplex. Contacts the 5S and 23S rRNAs.</text>
</comment>
<dbReference type="Proteomes" id="UP000654279">
    <property type="component" value="Unassembled WGS sequence"/>
</dbReference>
<name>A0A926D3U8_9FIRM</name>
<dbReference type="InterPro" id="IPR004389">
    <property type="entry name" value="Ribosomal_uL18_bac-type"/>
</dbReference>
<dbReference type="NCBIfam" id="TIGR00060">
    <property type="entry name" value="L18_bact"/>
    <property type="match status" value="1"/>
</dbReference>
<organism evidence="8 9">
    <name type="scientific">Luoshenia tenuis</name>
    <dbReference type="NCBI Taxonomy" id="2763654"/>
    <lineage>
        <taxon>Bacteria</taxon>
        <taxon>Bacillati</taxon>
        <taxon>Bacillota</taxon>
        <taxon>Clostridia</taxon>
        <taxon>Christensenellales</taxon>
        <taxon>Christensenellaceae</taxon>
        <taxon>Luoshenia</taxon>
    </lineage>
</organism>
<gene>
    <name evidence="7 8" type="primary">rplR</name>
    <name evidence="8" type="ORF">H8699_10515</name>
</gene>
<dbReference type="GO" id="GO:0003735">
    <property type="term" value="F:structural constituent of ribosome"/>
    <property type="evidence" value="ECO:0007669"/>
    <property type="project" value="InterPro"/>
</dbReference>
<dbReference type="FunFam" id="3.30.420.100:FF:000001">
    <property type="entry name" value="50S ribosomal protein L18"/>
    <property type="match status" value="1"/>
</dbReference>
<reference evidence="8" key="1">
    <citation type="submission" date="2020-08" db="EMBL/GenBank/DDBJ databases">
        <title>Genome public.</title>
        <authorList>
            <person name="Liu C."/>
            <person name="Sun Q."/>
        </authorList>
    </citation>
    <scope>NUCLEOTIDE SEQUENCE</scope>
    <source>
        <strain evidence="8">NSJ-44</strain>
    </source>
</reference>
<comment type="similarity">
    <text evidence="1 7">Belongs to the universal ribosomal protein uL18 family.</text>
</comment>
<dbReference type="CDD" id="cd00432">
    <property type="entry name" value="Ribosomal_L18_L5e"/>
    <property type="match status" value="1"/>
</dbReference>
<dbReference type="HAMAP" id="MF_01337_B">
    <property type="entry name" value="Ribosomal_uL18_B"/>
    <property type="match status" value="1"/>
</dbReference>
<keyword evidence="4 7" id="KW-0689">Ribosomal protein</keyword>
<evidence type="ECO:0000256" key="1">
    <source>
        <dbReference type="ARBA" id="ARBA00007116"/>
    </source>
</evidence>
<keyword evidence="5 7" id="KW-0687">Ribonucleoprotein</keyword>
<dbReference type="GO" id="GO:0008097">
    <property type="term" value="F:5S rRNA binding"/>
    <property type="evidence" value="ECO:0007669"/>
    <property type="project" value="TreeGrafter"/>
</dbReference>
<keyword evidence="2 7" id="KW-0699">rRNA-binding</keyword>
<dbReference type="Pfam" id="PF00861">
    <property type="entry name" value="Ribosomal_L18p"/>
    <property type="match status" value="1"/>
</dbReference>
<dbReference type="GO" id="GO:0022625">
    <property type="term" value="C:cytosolic large ribosomal subunit"/>
    <property type="evidence" value="ECO:0007669"/>
    <property type="project" value="TreeGrafter"/>
</dbReference>
<comment type="caution">
    <text evidence="8">The sequence shown here is derived from an EMBL/GenBank/DDBJ whole genome shotgun (WGS) entry which is preliminary data.</text>
</comment>